<accession>A0A1W7A0B9</accession>
<dbReference type="EMBL" id="CP021112">
    <property type="protein sequence ID" value="ARQ03043.1"/>
    <property type="molecule type" value="Genomic_DNA"/>
</dbReference>
<dbReference type="InterPro" id="IPR019301">
    <property type="entry name" value="Flagellar_prot_FlgJ_N"/>
</dbReference>
<dbReference type="Pfam" id="PF10135">
    <property type="entry name" value="Rod-binding"/>
    <property type="match status" value="1"/>
</dbReference>
<evidence type="ECO:0000259" key="1">
    <source>
        <dbReference type="Pfam" id="PF10135"/>
    </source>
</evidence>
<organism evidence="2 3">
    <name type="scientific">Pseudorhodoplanes sinuspersici</name>
    <dbReference type="NCBI Taxonomy" id="1235591"/>
    <lineage>
        <taxon>Bacteria</taxon>
        <taxon>Pseudomonadati</taxon>
        <taxon>Pseudomonadota</taxon>
        <taxon>Alphaproteobacteria</taxon>
        <taxon>Hyphomicrobiales</taxon>
        <taxon>Pseudorhodoplanes</taxon>
    </lineage>
</organism>
<sequence length="118" mass="12650">MSAASSVKSAYALLSAQKESGAANNLGGVNEKAMNAAQDFEAVFLNSMFSQMFTSIDGEGPFGGDQSTGVWRSFLTDEYARSFAKKGGVGIASDVYRTLMWQQDVNNTAQPMPMENKS</sequence>
<dbReference type="NCBIfam" id="NF009431">
    <property type="entry name" value="PRK12790.1"/>
    <property type="match status" value="1"/>
</dbReference>
<gene>
    <name evidence="2" type="ORF">CAK95_18150</name>
</gene>
<evidence type="ECO:0000313" key="3">
    <source>
        <dbReference type="Proteomes" id="UP000194137"/>
    </source>
</evidence>
<feature type="domain" description="Flagellar protein FlgJ N-terminal" evidence="1">
    <location>
        <begin position="51"/>
        <end position="97"/>
    </location>
</feature>
<dbReference type="STRING" id="1235591.CAK95_18150"/>
<reference evidence="2 3" key="1">
    <citation type="submission" date="2017-05" db="EMBL/GenBank/DDBJ databases">
        <title>Full genome sequence of Pseudorhodoplanes sinuspersici.</title>
        <authorList>
            <person name="Dastgheib S.M.M."/>
            <person name="Shavandi M."/>
            <person name="Tirandaz H."/>
        </authorList>
    </citation>
    <scope>NUCLEOTIDE SEQUENCE [LARGE SCALE GENOMIC DNA]</scope>
    <source>
        <strain evidence="2 3">RIPI110</strain>
    </source>
</reference>
<dbReference type="KEGG" id="psin:CAK95_18150"/>
<proteinExistence type="predicted"/>
<name>A0A1W7A0B9_9HYPH</name>
<keyword evidence="3" id="KW-1185">Reference proteome</keyword>
<protein>
    <recommendedName>
        <fullName evidence="1">Flagellar protein FlgJ N-terminal domain-containing protein</fullName>
    </recommendedName>
</protein>
<evidence type="ECO:0000313" key="2">
    <source>
        <dbReference type="EMBL" id="ARQ03043.1"/>
    </source>
</evidence>
<dbReference type="OrthoDB" id="7862954at2"/>
<dbReference type="Proteomes" id="UP000194137">
    <property type="component" value="Chromosome"/>
</dbReference>
<dbReference type="AlphaFoldDB" id="A0A1W7A0B9"/>